<evidence type="ECO:0000256" key="2">
    <source>
        <dbReference type="SAM" id="MobiDB-lite"/>
    </source>
</evidence>
<keyword evidence="4" id="KW-1185">Reference proteome</keyword>
<feature type="region of interest" description="Disordered" evidence="2">
    <location>
        <begin position="807"/>
        <end position="832"/>
    </location>
</feature>
<reference evidence="3 4" key="1">
    <citation type="submission" date="2021-05" db="EMBL/GenBank/DDBJ databases">
        <authorList>
            <person name="Zahm M."/>
            <person name="Klopp C."/>
            <person name="Cabau C."/>
            <person name="Kuhl H."/>
            <person name="Suciu R."/>
            <person name="Ciorpac M."/>
            <person name="Holostenco D."/>
            <person name="Gessner J."/>
            <person name="Wuertz S."/>
            <person name="Hohne C."/>
            <person name="Stock M."/>
            <person name="Gislard M."/>
            <person name="Lluch J."/>
            <person name="Milhes M."/>
            <person name="Lampietro C."/>
            <person name="Lopez Roques C."/>
            <person name="Donnadieu C."/>
            <person name="Du K."/>
            <person name="Schartl M."/>
            <person name="Guiguen Y."/>
        </authorList>
    </citation>
    <scope>NUCLEOTIDE SEQUENCE [LARGE SCALE GENOMIC DNA]</scope>
    <source>
        <strain evidence="3">Hh-F2</strain>
        <tissue evidence="3">Blood</tissue>
    </source>
</reference>
<name>A0ABR1A3K8_HUSHU</name>
<dbReference type="PANTHER" id="PTHR11046:SF15">
    <property type="entry name" value="RIBOFLAVIN TRANSPORTER 1 ISOFORM X1"/>
    <property type="match status" value="1"/>
</dbReference>
<comment type="caution">
    <text evidence="3">The sequence shown here is derived from an EMBL/GenBank/DDBJ whole genome shotgun (WGS) entry which is preliminary data.</text>
</comment>
<dbReference type="PANTHER" id="PTHR11046">
    <property type="entry name" value="OLIGORIBONUCLEASE, MITOCHONDRIAL"/>
    <property type="match status" value="1"/>
</dbReference>
<proteinExistence type="predicted"/>
<keyword evidence="1" id="KW-0540">Nuclease</keyword>
<protein>
    <submittedName>
        <fullName evidence="3">Solute carrier family 52</fullName>
    </submittedName>
</protein>
<dbReference type="Proteomes" id="UP001369086">
    <property type="component" value="Unassembled WGS sequence"/>
</dbReference>
<feature type="compositionally biased region" description="Polar residues" evidence="2">
    <location>
        <begin position="807"/>
        <end position="824"/>
    </location>
</feature>
<dbReference type="EMBL" id="JAHFZB010000003">
    <property type="protein sequence ID" value="KAK6491281.1"/>
    <property type="molecule type" value="Genomic_DNA"/>
</dbReference>
<evidence type="ECO:0000313" key="4">
    <source>
        <dbReference type="Proteomes" id="UP001369086"/>
    </source>
</evidence>
<keyword evidence="1" id="KW-0378">Hydrolase</keyword>
<evidence type="ECO:0000313" key="3">
    <source>
        <dbReference type="EMBL" id="KAK6491281.1"/>
    </source>
</evidence>
<gene>
    <name evidence="3" type="ORF">HHUSO_G3300</name>
</gene>
<sequence>MVALLWISRVAHELVSEWKRADRANRAEIQTRLKERTPLARWSSSAQVIGTSEALEDCTMGDCERDCTFLGGRPQCVSDIAAELRNDYYSRLQEVFLGTAKGNHQNPLLVPHNNRMLLQIGLLKEENQVAWKYVQDWLETMFPKYRSARLRSLIEKASANALGLSAQERAMFLEEEVNLEYVGPVCDGLGIRRTDLLECADLSEKIPSGDPVTNALLLEWDSFVRKEKIDPSVIVTWLKNFYPQFCSDGNTHKAYKTLQLQIKKMKVNYRIHQKNKFKKNSLFNQFLEAEFIPSPSASEGGVRDGKLWNEGLLKKRRFGSNWISNKMRSRKVRNSELASGVADETYEPPNLHVTGTELYQNRIESLSHHKTEQNLKSQSVSGQYPYLTTKPIPQSSPWALQPNGAYCNDAFDQQTSVESEEPFNVTHCSVAKEQALTLLDVSILAFQKLSSVYGTETELSNQVFKELLRKHFVLMSDYTSVMKTFNERVNLCQQGHPDVPSPLHFLGCNAHYLLGLSHAAEQETVSFENEISAVTGEKLGRDKNPKFTNFLNFSESASARYIRMACDVLSPRGEEKFGCRKEWLAFCEANGKASKVPSGRSNRFNSFFEGAAALIHHHMDIVAFFSDEHVLKRLNVIQESVRDDVQDPILQALVCVFAVVYLQVIGPYWQFLKSNTEYLDFHKYIQRLHQKLNEWSLDATPLLLPELGDTNVFHQFHYEGSFDGLFSYCNPDNPYFTLIKKALEQIMKSFVAVTQRELSDFLPGGVHSKEPKPELCAKMRNCQLAQLMGEYPFGHTYTDKYRRPNNALNHQRPLHNQSRTSGQTGRHKKRMQLSGREMNQLQEKQLLDITNKTKIMAAVVRNGGPCKTKRDVDYLLSTLEGASHSKKREAIRLQISYQKVVLGLKDKNLNHVGFSLKDMVDKLKLVLADDKCPQIPVPGYRPVFSHDAQAGPGEVVPSSGMGSAAQHPLQHCHFENIDKPSMKMCSELPKIEIQSFVFVD</sequence>
<dbReference type="InterPro" id="IPR022894">
    <property type="entry name" value="Oligoribonuclease"/>
</dbReference>
<evidence type="ECO:0000256" key="1">
    <source>
        <dbReference type="ARBA" id="ARBA00022722"/>
    </source>
</evidence>
<accession>A0ABR1A3K8</accession>
<organism evidence="3 4">
    <name type="scientific">Huso huso</name>
    <name type="common">Beluga</name>
    <name type="synonym">Acipenser huso</name>
    <dbReference type="NCBI Taxonomy" id="61971"/>
    <lineage>
        <taxon>Eukaryota</taxon>
        <taxon>Metazoa</taxon>
        <taxon>Chordata</taxon>
        <taxon>Craniata</taxon>
        <taxon>Vertebrata</taxon>
        <taxon>Euteleostomi</taxon>
        <taxon>Actinopterygii</taxon>
        <taxon>Chondrostei</taxon>
        <taxon>Acipenseriformes</taxon>
        <taxon>Acipenseridae</taxon>
        <taxon>Huso</taxon>
    </lineage>
</organism>